<organism evidence="4">
    <name type="scientific">Thelazia callipaeda</name>
    <name type="common">Oriental eyeworm</name>
    <name type="synonym">Parasitic nematode</name>
    <dbReference type="NCBI Taxonomy" id="103827"/>
    <lineage>
        <taxon>Eukaryota</taxon>
        <taxon>Metazoa</taxon>
        <taxon>Ecdysozoa</taxon>
        <taxon>Nematoda</taxon>
        <taxon>Chromadorea</taxon>
        <taxon>Rhabditida</taxon>
        <taxon>Spirurina</taxon>
        <taxon>Spiruromorpha</taxon>
        <taxon>Thelazioidea</taxon>
        <taxon>Thelaziidae</taxon>
        <taxon>Thelazia</taxon>
    </lineage>
</organism>
<name>A0A0N5CXM1_THECL</name>
<evidence type="ECO:0000313" key="3">
    <source>
        <dbReference type="Proteomes" id="UP000276776"/>
    </source>
</evidence>
<evidence type="ECO:0000313" key="2">
    <source>
        <dbReference type="EMBL" id="VDN02351.1"/>
    </source>
</evidence>
<dbReference type="Proteomes" id="UP000276776">
    <property type="component" value="Unassembled WGS sequence"/>
</dbReference>
<feature type="region of interest" description="Disordered" evidence="1">
    <location>
        <begin position="126"/>
        <end position="149"/>
    </location>
</feature>
<protein>
    <submittedName>
        <fullName evidence="4">Ntox43 domain-containing protein</fullName>
    </submittedName>
</protein>
<reference evidence="2 3" key="2">
    <citation type="submission" date="2018-11" db="EMBL/GenBank/DDBJ databases">
        <authorList>
            <consortium name="Pathogen Informatics"/>
        </authorList>
    </citation>
    <scope>NUCLEOTIDE SEQUENCE [LARGE SCALE GENOMIC DNA]</scope>
</reference>
<dbReference type="WBParaSite" id="TCLT_0000515401-mRNA-1">
    <property type="protein sequence ID" value="TCLT_0000515401-mRNA-1"/>
    <property type="gene ID" value="TCLT_0000515401"/>
</dbReference>
<accession>A0A0N5CXM1</accession>
<dbReference type="STRING" id="103827.A0A0N5CXM1"/>
<dbReference type="AlphaFoldDB" id="A0A0N5CXM1"/>
<keyword evidence="3" id="KW-1185">Reference proteome</keyword>
<dbReference type="EMBL" id="UYYF01004323">
    <property type="protein sequence ID" value="VDN02351.1"/>
    <property type="molecule type" value="Genomic_DNA"/>
</dbReference>
<feature type="compositionally biased region" description="Polar residues" evidence="1">
    <location>
        <begin position="137"/>
        <end position="149"/>
    </location>
</feature>
<gene>
    <name evidence="2" type="ORF">TCLT_LOCUS5143</name>
</gene>
<reference evidence="4" key="1">
    <citation type="submission" date="2017-02" db="UniProtKB">
        <authorList>
            <consortium name="WormBaseParasite"/>
        </authorList>
    </citation>
    <scope>IDENTIFICATION</scope>
</reference>
<dbReference type="OrthoDB" id="5856599at2759"/>
<evidence type="ECO:0000256" key="1">
    <source>
        <dbReference type="SAM" id="MobiDB-lite"/>
    </source>
</evidence>
<evidence type="ECO:0000313" key="4">
    <source>
        <dbReference type="WBParaSite" id="TCLT_0000515401-mRNA-1"/>
    </source>
</evidence>
<proteinExistence type="predicted"/>
<sequence length="149" mass="16200">MTKSLQFEKQKTHEAFWTFSNNWGFPFHEVTQQGFKKLLLPGQTLGLNVKGTERPNGALQNLGPIGFGAGVAVGTPVDPVSIFSKVGVDFGKTGLAGYVPFGFTNQGEHRSLNDYDGNKLDIVPDRNSKHANGIPSKYTSKTTEVLTNT</sequence>